<keyword evidence="1" id="KW-0614">Plasmid</keyword>
<accession>A0A172XCL0</accession>
<protein>
    <recommendedName>
        <fullName evidence="3">Lipoprotein</fullName>
    </recommendedName>
</protein>
<name>A0A172XCL0_BORTU</name>
<geneLocation type="plasmid" evidence="1 2">
    <name>lp159</name>
</geneLocation>
<dbReference type="PROSITE" id="PS51257">
    <property type="entry name" value="PROKAR_LIPOPROTEIN"/>
    <property type="match status" value="1"/>
</dbReference>
<proteinExistence type="predicted"/>
<evidence type="ECO:0000313" key="1">
    <source>
        <dbReference type="EMBL" id="ANF34373.1"/>
    </source>
</evidence>
<evidence type="ECO:0000313" key="2">
    <source>
        <dbReference type="Proteomes" id="UP000264231"/>
    </source>
</evidence>
<dbReference type="AlphaFoldDB" id="A0A172XCL0"/>
<evidence type="ECO:0008006" key="3">
    <source>
        <dbReference type="Google" id="ProtNLM"/>
    </source>
</evidence>
<dbReference type="EMBL" id="CP015630">
    <property type="protein sequence ID" value="ANF34373.1"/>
    <property type="molecule type" value="Genomic_DNA"/>
</dbReference>
<sequence length="260" mass="29495">MERICTIICILSTLMFMGCTGPMGPRGFMGFRGPDGKRGAIGQGLRGDFELLEANVLILKSSYYYNYQVFNSKRANFNNSIAFGHSVFQDEFNTDQPKDYVYASLRHDESDVSMVERIVAQLTGNVLANNLDNNAAKRLLLSLRDSAKYVYEFMDFFLSGVGLAKFRKYDEPHISELCAMVMDMFRQRESVLADIQSVLIDIRSLFKRELDIAKVRSSLNSIINIQGKVYEKIYIGNGSLKGLRDSVENKIDELKRLLVS</sequence>
<dbReference type="Proteomes" id="UP000264231">
    <property type="component" value="Plasmid lp159"/>
</dbReference>
<reference evidence="1 2" key="1">
    <citation type="submission" date="2016-05" db="EMBL/GenBank/DDBJ databases">
        <title>Chromosome and linear plasmid sequence of a 2015 human isolate of tick-borne relapsing fever spirochete, Borrelia turicatae.</title>
        <authorList>
            <person name="Kingry L.C."/>
            <person name="Dhwani B."/>
            <person name="Replogle A."/>
            <person name="Sexton C."/>
            <person name="Rowe L."/>
            <person name="Stermole B.M."/>
            <person name="Christensen A.M."/>
            <person name="Schriefer M.E."/>
        </authorList>
    </citation>
    <scope>NUCLEOTIDE SEQUENCE [LARGE SCALE GENOMIC DNA]</scope>
    <source>
        <strain evidence="1 2">BTE5EL</strain>
        <plasmid evidence="1 2">lp159</plasmid>
    </source>
</reference>
<gene>
    <name evidence="1" type="ORF">A7978_04495</name>
</gene>
<dbReference type="RefSeq" id="WP_020282265.1">
    <property type="nucleotide sequence ID" value="NZ_CP015630.1"/>
</dbReference>
<organism evidence="1 2">
    <name type="scientific">Borrelia turicatae</name>
    <dbReference type="NCBI Taxonomy" id="142"/>
    <lineage>
        <taxon>Bacteria</taxon>
        <taxon>Pseudomonadati</taxon>
        <taxon>Spirochaetota</taxon>
        <taxon>Spirochaetia</taxon>
        <taxon>Spirochaetales</taxon>
        <taxon>Borreliaceae</taxon>
        <taxon>Borrelia</taxon>
    </lineage>
</organism>